<evidence type="ECO:0000256" key="7">
    <source>
        <dbReference type="ARBA" id="ARBA00023157"/>
    </source>
</evidence>
<keyword evidence="7 10" id="KW-1015">Disulfide bond</keyword>
<comment type="caution">
    <text evidence="10">Lacks conserved residue(s) required for the propagation of feature annotation.</text>
</comment>
<feature type="region of interest" description="Disordered" evidence="12">
    <location>
        <begin position="165"/>
        <end position="256"/>
    </location>
</feature>
<feature type="compositionally biased region" description="Basic and acidic residues" evidence="12">
    <location>
        <begin position="184"/>
        <end position="208"/>
    </location>
</feature>
<dbReference type="InterPro" id="IPR036857">
    <property type="entry name" value="Thyroglobulin_1_sf"/>
</dbReference>
<comment type="similarity">
    <text evidence="2 11">Belongs to the syndecan proteoglycan family.</text>
</comment>
<dbReference type="CDD" id="cd00191">
    <property type="entry name" value="TY"/>
    <property type="match status" value="1"/>
</dbReference>
<dbReference type="SMART" id="SM00294">
    <property type="entry name" value="4.1m"/>
    <property type="match status" value="1"/>
</dbReference>
<dbReference type="Pfam" id="PF01034">
    <property type="entry name" value="Syndecan"/>
    <property type="match status" value="1"/>
</dbReference>
<evidence type="ECO:0000256" key="12">
    <source>
        <dbReference type="SAM" id="MobiDB-lite"/>
    </source>
</evidence>
<dbReference type="InterPro" id="IPR000716">
    <property type="entry name" value="Thyroglobulin_1"/>
</dbReference>
<dbReference type="SMART" id="SM00211">
    <property type="entry name" value="TY"/>
    <property type="match status" value="1"/>
</dbReference>
<sequence length="323" mass="36139">MSREANENHAPARYPDTIDIDNNQGYSMASDYPGSGYDQRYDEWGSGFTDDDDGYDDDFSGGSVSNKHRLPDQPQNDGSLNLTSPASPVMTPPHHRSQCEEIRERILRQPLDGAFIPRCDSAGDYKAVQCDRHTSECWCVNKWGQEIPFTRGRNVPESDCGFYDRESEYPPAIPKPNKRPGAGSDRDDTFIVKPPKQERPFEESRDTDNGIIYDGPKQPETEPDKPGIVIETVPEGDDDLTDDDNDDSNHSDEHLSRSIIQTPGLLPGIIGGAVVGLLCAVLLVMFIVYRMRKKDEGSYALEEPKMTSPSRGYTRAPTKEYWA</sequence>
<reference evidence="15" key="1">
    <citation type="journal article" date="2023" name="Mol. Biol. Evol.">
        <title>Third-Generation Sequencing Reveals the Adaptive Role of the Epigenome in Three Deep-Sea Polychaetes.</title>
        <authorList>
            <person name="Perez M."/>
            <person name="Aroh O."/>
            <person name="Sun Y."/>
            <person name="Lan Y."/>
            <person name="Juniper S.K."/>
            <person name="Young C.R."/>
            <person name="Angers B."/>
            <person name="Qian P.Y."/>
        </authorList>
    </citation>
    <scope>NUCLEOTIDE SEQUENCE</scope>
    <source>
        <strain evidence="15">P08H-3</strain>
    </source>
</reference>
<keyword evidence="8 11" id="KW-0325">Glycoprotein</keyword>
<comment type="subcellular location">
    <subcellularLocation>
        <location evidence="1 11">Membrane</location>
        <topology evidence="1 11">Single-pass type I membrane protein</topology>
    </subcellularLocation>
</comment>
<keyword evidence="9 11" id="KW-0357">Heparan sulfate</keyword>
<name>A0AAD9K7S7_9ANNE</name>
<evidence type="ECO:0000313" key="16">
    <source>
        <dbReference type="Proteomes" id="UP001208570"/>
    </source>
</evidence>
<dbReference type="GO" id="GO:0016020">
    <property type="term" value="C:membrane"/>
    <property type="evidence" value="ECO:0007669"/>
    <property type="project" value="UniProtKB-SubCell"/>
</dbReference>
<dbReference type="AlphaFoldDB" id="A0AAD9K7S7"/>
<evidence type="ECO:0000256" key="8">
    <source>
        <dbReference type="ARBA" id="ARBA00023180"/>
    </source>
</evidence>
<dbReference type="Proteomes" id="UP001208570">
    <property type="component" value="Unassembled WGS sequence"/>
</dbReference>
<feature type="compositionally biased region" description="Basic and acidic residues" evidence="12">
    <location>
        <begin position="247"/>
        <end position="256"/>
    </location>
</feature>
<dbReference type="PROSITE" id="PS51162">
    <property type="entry name" value="THYROGLOBULIN_1_2"/>
    <property type="match status" value="1"/>
</dbReference>
<evidence type="ECO:0000256" key="4">
    <source>
        <dbReference type="ARBA" id="ARBA00022974"/>
    </source>
</evidence>
<dbReference type="PROSITE" id="PS00484">
    <property type="entry name" value="THYROGLOBULIN_1_1"/>
    <property type="match status" value="1"/>
</dbReference>
<dbReference type="InterPro" id="IPR003585">
    <property type="entry name" value="Neurexin-like"/>
</dbReference>
<dbReference type="PROSITE" id="PS00964">
    <property type="entry name" value="SYNDECAN"/>
    <property type="match status" value="1"/>
</dbReference>
<feature type="domain" description="Thyroglobulin type-1" evidence="14">
    <location>
        <begin position="96"/>
        <end position="160"/>
    </location>
</feature>
<dbReference type="Gene3D" id="4.10.800.10">
    <property type="entry name" value="Thyroglobulin type-1"/>
    <property type="match status" value="1"/>
</dbReference>
<dbReference type="InterPro" id="IPR027789">
    <property type="entry name" value="Syndecan/Neurexin_dom"/>
</dbReference>
<keyword evidence="16" id="KW-1185">Reference proteome</keyword>
<dbReference type="PANTHER" id="PTHR10915">
    <property type="entry name" value="SYNDECAN"/>
    <property type="match status" value="1"/>
</dbReference>
<dbReference type="InterPro" id="IPR001050">
    <property type="entry name" value="Syndecan"/>
</dbReference>
<evidence type="ECO:0000256" key="2">
    <source>
        <dbReference type="ARBA" id="ARBA00005343"/>
    </source>
</evidence>
<evidence type="ECO:0000256" key="5">
    <source>
        <dbReference type="ARBA" id="ARBA00022989"/>
    </source>
</evidence>
<keyword evidence="3 11" id="KW-0812">Transmembrane</keyword>
<evidence type="ECO:0000256" key="3">
    <source>
        <dbReference type="ARBA" id="ARBA00022692"/>
    </source>
</evidence>
<dbReference type="InterPro" id="IPR030479">
    <property type="entry name" value="Syndecan_CS"/>
</dbReference>
<gene>
    <name evidence="15" type="ORF">LSH36_40g01000</name>
</gene>
<protein>
    <recommendedName>
        <fullName evidence="11">Syndecan</fullName>
    </recommendedName>
</protein>
<feature type="region of interest" description="Disordered" evidence="12">
    <location>
        <begin position="1"/>
        <end position="97"/>
    </location>
</feature>
<feature type="disulfide bond" evidence="10">
    <location>
        <begin position="130"/>
        <end position="137"/>
    </location>
</feature>
<accession>A0AAD9K7S7</accession>
<evidence type="ECO:0000256" key="6">
    <source>
        <dbReference type="ARBA" id="ARBA00023136"/>
    </source>
</evidence>
<evidence type="ECO:0000313" key="15">
    <source>
        <dbReference type="EMBL" id="KAK2166227.1"/>
    </source>
</evidence>
<dbReference type="GO" id="GO:0016477">
    <property type="term" value="P:cell migration"/>
    <property type="evidence" value="ECO:0007669"/>
    <property type="project" value="TreeGrafter"/>
</dbReference>
<keyword evidence="6 13" id="KW-0472">Membrane</keyword>
<keyword evidence="4 11" id="KW-0654">Proteoglycan</keyword>
<dbReference type="SUPFAM" id="SSF57610">
    <property type="entry name" value="Thyroglobulin type-1 domain"/>
    <property type="match status" value="1"/>
</dbReference>
<evidence type="ECO:0000256" key="10">
    <source>
        <dbReference type="PROSITE-ProRule" id="PRU00500"/>
    </source>
</evidence>
<evidence type="ECO:0000256" key="13">
    <source>
        <dbReference type="SAM" id="Phobius"/>
    </source>
</evidence>
<dbReference type="Pfam" id="PF00086">
    <property type="entry name" value="Thyroglobulin_1"/>
    <property type="match status" value="1"/>
</dbReference>
<evidence type="ECO:0000256" key="9">
    <source>
        <dbReference type="ARBA" id="ARBA00023207"/>
    </source>
</evidence>
<comment type="caution">
    <text evidence="15">The sequence shown here is derived from an EMBL/GenBank/DDBJ whole genome shotgun (WGS) entry which is preliminary data.</text>
</comment>
<proteinExistence type="inferred from homology"/>
<evidence type="ECO:0000259" key="14">
    <source>
        <dbReference type="PROSITE" id="PS51162"/>
    </source>
</evidence>
<feature type="compositionally biased region" description="Acidic residues" evidence="12">
    <location>
        <begin position="234"/>
        <end position="246"/>
    </location>
</feature>
<dbReference type="GO" id="GO:0009986">
    <property type="term" value="C:cell surface"/>
    <property type="evidence" value="ECO:0007669"/>
    <property type="project" value="TreeGrafter"/>
</dbReference>
<keyword evidence="5 13" id="KW-1133">Transmembrane helix</keyword>
<dbReference type="EMBL" id="JAODUP010000040">
    <property type="protein sequence ID" value="KAK2166227.1"/>
    <property type="molecule type" value="Genomic_DNA"/>
</dbReference>
<comment type="function">
    <text evidence="11">Cell surface proteoglycan.</text>
</comment>
<evidence type="ECO:0000256" key="11">
    <source>
        <dbReference type="RuleBase" id="RU000649"/>
    </source>
</evidence>
<organism evidence="15 16">
    <name type="scientific">Paralvinella palmiformis</name>
    <dbReference type="NCBI Taxonomy" id="53620"/>
    <lineage>
        <taxon>Eukaryota</taxon>
        <taxon>Metazoa</taxon>
        <taxon>Spiralia</taxon>
        <taxon>Lophotrochozoa</taxon>
        <taxon>Annelida</taxon>
        <taxon>Polychaeta</taxon>
        <taxon>Sedentaria</taxon>
        <taxon>Canalipalpata</taxon>
        <taxon>Terebellida</taxon>
        <taxon>Terebelliformia</taxon>
        <taxon>Alvinellidae</taxon>
        <taxon>Paralvinella</taxon>
    </lineage>
</organism>
<feature type="compositionally biased region" description="Polar residues" evidence="12">
    <location>
        <begin position="73"/>
        <end position="86"/>
    </location>
</feature>
<evidence type="ECO:0000256" key="1">
    <source>
        <dbReference type="ARBA" id="ARBA00004479"/>
    </source>
</evidence>
<feature type="transmembrane region" description="Helical" evidence="13">
    <location>
        <begin position="265"/>
        <end position="289"/>
    </location>
</feature>
<feature type="compositionally biased region" description="Acidic residues" evidence="12">
    <location>
        <begin position="49"/>
        <end position="59"/>
    </location>
</feature>
<feature type="region of interest" description="Disordered" evidence="12">
    <location>
        <begin position="303"/>
        <end position="323"/>
    </location>
</feature>
<dbReference type="PANTHER" id="PTHR10915:SF1">
    <property type="entry name" value="SYNDECAN"/>
    <property type="match status" value="1"/>
</dbReference>